<gene>
    <name evidence="1" type="ORF">ADM90_22715</name>
</gene>
<evidence type="ECO:0008006" key="3">
    <source>
        <dbReference type="Google" id="ProtNLM"/>
    </source>
</evidence>
<comment type="caution">
    <text evidence="1">The sequence shown here is derived from an EMBL/GenBank/DDBJ whole genome shotgun (WGS) entry which is preliminary data.</text>
</comment>
<accession>A0A0M9DGN2</accession>
<reference evidence="1 2" key="1">
    <citation type="submission" date="2015-07" db="EMBL/GenBank/DDBJ databases">
        <title>Genome sequencing project for genomic taxonomy and phylogenomics of Bacillus-like bacteria.</title>
        <authorList>
            <person name="Liu B."/>
            <person name="Wang J."/>
            <person name="Zhu Y."/>
            <person name="Liu G."/>
            <person name="Chen Q."/>
            <person name="Chen Z."/>
            <person name="Che J."/>
            <person name="Ge C."/>
            <person name="Shi H."/>
            <person name="Pan Z."/>
            <person name="Liu X."/>
        </authorList>
    </citation>
    <scope>NUCLEOTIDE SEQUENCE [LARGE SCALE GENOMIC DNA]</scope>
    <source>
        <strain evidence="1 2">DSM 54</strain>
    </source>
</reference>
<dbReference type="Proteomes" id="UP000037977">
    <property type="component" value="Unassembled WGS sequence"/>
</dbReference>
<dbReference type="PATRIC" id="fig|33935.3.peg.3790"/>
<dbReference type="AlphaFoldDB" id="A0A0M9DGN2"/>
<name>A0A0M9DGN2_9BACI</name>
<proteinExistence type="predicted"/>
<dbReference type="InterPro" id="IPR024524">
    <property type="entry name" value="DUF3800"/>
</dbReference>
<evidence type="ECO:0000313" key="2">
    <source>
        <dbReference type="Proteomes" id="UP000037977"/>
    </source>
</evidence>
<evidence type="ECO:0000313" key="1">
    <source>
        <dbReference type="EMBL" id="KOY80026.1"/>
    </source>
</evidence>
<dbReference type="Pfam" id="PF12686">
    <property type="entry name" value="DUF3800"/>
    <property type="match status" value="1"/>
</dbReference>
<sequence>MPMGILYLDEAGNTGLRDTNQPLLIYGGPYIEPSTWKKLSDDLILIQTKYLGIIASRFQSGLRAENFLAEVGTNVNFLTDFHFHAKNIINRTALWSKLDETERFKVLEDIIDIIIKHDITFYIGVLDKAVYQSTISLRNNNMGEYRHLHEQFLSFIESDTSEHAQILTVIDDGDAGEKEVLKDCLSSSNLNKFFGELVCGKHKDYPLLQVADIGVWVFQAFHRLGTNRSDDYAQSVRYLYNKLQRVLKIKQC</sequence>
<protein>
    <recommendedName>
        <fullName evidence="3">DUF3800 domain-containing protein</fullName>
    </recommendedName>
</protein>
<keyword evidence="2" id="KW-1185">Reference proteome</keyword>
<dbReference type="EMBL" id="LGCI01000014">
    <property type="protein sequence ID" value="KOY80026.1"/>
    <property type="molecule type" value="Genomic_DNA"/>
</dbReference>
<organism evidence="1 2">
    <name type="scientific">Lysinibacillus macroides</name>
    <dbReference type="NCBI Taxonomy" id="33935"/>
    <lineage>
        <taxon>Bacteria</taxon>
        <taxon>Bacillati</taxon>
        <taxon>Bacillota</taxon>
        <taxon>Bacilli</taxon>
        <taxon>Bacillales</taxon>
        <taxon>Bacillaceae</taxon>
        <taxon>Lysinibacillus</taxon>
    </lineage>
</organism>